<dbReference type="InParanoid" id="M1AL17"/>
<reference evidence="1" key="2">
    <citation type="submission" date="2015-06" db="UniProtKB">
        <authorList>
            <consortium name="EnsemblPlants"/>
        </authorList>
    </citation>
    <scope>IDENTIFICATION</scope>
    <source>
        <strain evidence="1">DM1-3 516 R44</strain>
    </source>
</reference>
<dbReference type="PaxDb" id="4113-PGSC0003DMT400025127"/>
<dbReference type="Proteomes" id="UP000011115">
    <property type="component" value="Unassembled WGS sequence"/>
</dbReference>
<protein>
    <submittedName>
        <fullName evidence="1">Uncharacterized protein</fullName>
    </submittedName>
</protein>
<dbReference type="AlphaFoldDB" id="M1AL17"/>
<dbReference type="HOGENOM" id="CLU_3036149_0_0_1"/>
<dbReference type="EnsemblPlants" id="PGSC0003DMT400025127">
    <property type="protein sequence ID" value="PGSC0003DMT400025127"/>
    <property type="gene ID" value="PGSC0003DMG402009709"/>
</dbReference>
<proteinExistence type="predicted"/>
<reference evidence="2" key="1">
    <citation type="journal article" date="2011" name="Nature">
        <title>Genome sequence and analysis of the tuber crop potato.</title>
        <authorList>
            <consortium name="The Potato Genome Sequencing Consortium"/>
        </authorList>
    </citation>
    <scope>NUCLEOTIDE SEQUENCE [LARGE SCALE GENOMIC DNA]</scope>
    <source>
        <strain evidence="2">cv. DM1-3 516 R44</strain>
    </source>
</reference>
<keyword evidence="2" id="KW-1185">Reference proteome</keyword>
<accession>M1AL17</accession>
<sequence>MLCKLTLNIKLRSSFKSSLRLFHPTCAHARRTSDKWFYQIIPSTKMHTRMIHHTI</sequence>
<name>M1AL17_SOLTU</name>
<evidence type="ECO:0000313" key="2">
    <source>
        <dbReference type="Proteomes" id="UP000011115"/>
    </source>
</evidence>
<organism evidence="1 2">
    <name type="scientific">Solanum tuberosum</name>
    <name type="common">Potato</name>
    <dbReference type="NCBI Taxonomy" id="4113"/>
    <lineage>
        <taxon>Eukaryota</taxon>
        <taxon>Viridiplantae</taxon>
        <taxon>Streptophyta</taxon>
        <taxon>Embryophyta</taxon>
        <taxon>Tracheophyta</taxon>
        <taxon>Spermatophyta</taxon>
        <taxon>Magnoliopsida</taxon>
        <taxon>eudicotyledons</taxon>
        <taxon>Gunneridae</taxon>
        <taxon>Pentapetalae</taxon>
        <taxon>asterids</taxon>
        <taxon>lamiids</taxon>
        <taxon>Solanales</taxon>
        <taxon>Solanaceae</taxon>
        <taxon>Solanoideae</taxon>
        <taxon>Solaneae</taxon>
        <taxon>Solanum</taxon>
    </lineage>
</organism>
<dbReference type="Gramene" id="PGSC0003DMT400025127">
    <property type="protein sequence ID" value="PGSC0003DMT400025127"/>
    <property type="gene ID" value="PGSC0003DMG402009709"/>
</dbReference>
<evidence type="ECO:0000313" key="1">
    <source>
        <dbReference type="EnsemblPlants" id="PGSC0003DMT400025127"/>
    </source>
</evidence>